<dbReference type="EMBL" id="JAGSPM010000002">
    <property type="protein sequence ID" value="MBR7745734.1"/>
    <property type="molecule type" value="Genomic_DNA"/>
</dbReference>
<dbReference type="Pfam" id="PF06347">
    <property type="entry name" value="SH3_4"/>
    <property type="match status" value="2"/>
</dbReference>
<keyword evidence="3" id="KW-1185">Reference proteome</keyword>
<gene>
    <name evidence="2" type="ORF">KDM92_04020</name>
</gene>
<evidence type="ECO:0000256" key="1">
    <source>
        <dbReference type="SAM" id="SignalP"/>
    </source>
</evidence>
<evidence type="ECO:0000313" key="2">
    <source>
        <dbReference type="EMBL" id="MBR7745734.1"/>
    </source>
</evidence>
<comment type="caution">
    <text evidence="2">The sequence shown here is derived from an EMBL/GenBank/DDBJ whole genome shotgun (WGS) entry which is preliminary data.</text>
</comment>
<name>A0A941DBP7_9BURK</name>
<dbReference type="Gene3D" id="2.30.30.40">
    <property type="entry name" value="SH3 Domains"/>
    <property type="match status" value="1"/>
</dbReference>
<protein>
    <submittedName>
        <fullName evidence="2">SH3 domain-containing protein</fullName>
    </submittedName>
</protein>
<feature type="chain" id="PRO_5037819121" evidence="1">
    <location>
        <begin position="25"/>
        <end position="150"/>
    </location>
</feature>
<keyword evidence="1" id="KW-0732">Signal</keyword>
<dbReference type="InterPro" id="IPR010466">
    <property type="entry name" value="DUF1058"/>
</dbReference>
<reference evidence="2 3" key="1">
    <citation type="submission" date="2021-04" db="EMBL/GenBank/DDBJ databases">
        <title>novel species isolated from subtropical streams in China.</title>
        <authorList>
            <person name="Lu H."/>
        </authorList>
    </citation>
    <scope>NUCLEOTIDE SEQUENCE [LARGE SCALE GENOMIC DNA]</scope>
    <source>
        <strain evidence="2 3">BYS107W</strain>
    </source>
</reference>
<dbReference type="RefSeq" id="WP_212683115.1">
    <property type="nucleotide sequence ID" value="NZ_JAGSPM010000002.1"/>
</dbReference>
<sequence>MRLISRLSTLVLLGLGSVSASSFALEFRSVGATPIIMYDAPSARGMKIYVAPAGMPVEIILTSGAWCRVRDMNGDLSWVEAKDLIPRRNLIVKTANARIRVAPEESASMVFSADKNVLLEMAEPAIGAWVKVKHRDGQTGFVRTSEVWGL</sequence>
<dbReference type="Proteomes" id="UP000680158">
    <property type="component" value="Unassembled WGS sequence"/>
</dbReference>
<accession>A0A941DBP7</accession>
<proteinExistence type="predicted"/>
<evidence type="ECO:0000313" key="3">
    <source>
        <dbReference type="Proteomes" id="UP000680158"/>
    </source>
</evidence>
<dbReference type="AlphaFoldDB" id="A0A941DBP7"/>
<feature type="signal peptide" evidence="1">
    <location>
        <begin position="1"/>
        <end position="24"/>
    </location>
</feature>
<organism evidence="2 3">
    <name type="scientific">Undibacterium baiyunense</name>
    <dbReference type="NCBI Taxonomy" id="2828731"/>
    <lineage>
        <taxon>Bacteria</taxon>
        <taxon>Pseudomonadati</taxon>
        <taxon>Pseudomonadota</taxon>
        <taxon>Betaproteobacteria</taxon>
        <taxon>Burkholderiales</taxon>
        <taxon>Oxalobacteraceae</taxon>
        <taxon>Undibacterium</taxon>
    </lineage>
</organism>